<organism evidence="2 3">
    <name type="scientific">Lactococcus lactis subsp. lactis</name>
    <name type="common">Streptococcus lactis</name>
    <dbReference type="NCBI Taxonomy" id="1360"/>
    <lineage>
        <taxon>Bacteria</taxon>
        <taxon>Bacillati</taxon>
        <taxon>Bacillota</taxon>
        <taxon>Bacilli</taxon>
        <taxon>Lactobacillales</taxon>
        <taxon>Streptococcaceae</taxon>
        <taxon>Lactococcus</taxon>
    </lineage>
</organism>
<dbReference type="EMBL" id="LKLN01000076">
    <property type="protein sequence ID" value="KSU03001.1"/>
    <property type="molecule type" value="Genomic_DNA"/>
</dbReference>
<sequence length="416" mass="48173">MSYELTSCKVFADNYESWAGRSTHDWFIQGETKVQVLENGVILPIKSEANFSAWSGGVTDNLGNFIAGHIRTRRESDETGQVDKGYNLSDKPKIIEEKVVYCGVAHPHFGHFLTESLGRLWWFLENPDPNIKYAFIAPNDEIKYLDFLMMLGLKKEQITLIKEPTCFSEVIIPEQSTIAYDGFKDKAMKIYDAIRDSVEPKTFDKVYLTRTALPKNFSDGITVNEDYFEAFYRSQGYEIISPEKYSIREQVAIMAGAKEVACVYGTAGHLILFSHDHVKITVLNRFSEGFAIQFWMNQARRAKSVWVDISMNFLPHTHFLSCYLLLPTVQWEEYLKSDGIELPWDSSLNLKESVFEYIEEWTRLVALFAKKHPKFLETRYRSFTFSNFVEVFSKLIREPINSETKKSLENIFKKNN</sequence>
<dbReference type="AlphaFoldDB" id="A0A0V8CPG4"/>
<dbReference type="GO" id="GO:0016757">
    <property type="term" value="F:glycosyltransferase activity"/>
    <property type="evidence" value="ECO:0007669"/>
    <property type="project" value="InterPro"/>
</dbReference>
<accession>A0A0V8CPG4</accession>
<dbReference type="Pfam" id="PF04577">
    <property type="entry name" value="Glyco_transf_61"/>
    <property type="match status" value="1"/>
</dbReference>
<dbReference type="RefSeq" id="WP_058220053.1">
    <property type="nucleotide sequence ID" value="NZ_LKLN01000076.1"/>
</dbReference>
<name>A0A0V8CPG4_LACLL</name>
<evidence type="ECO:0000259" key="1">
    <source>
        <dbReference type="Pfam" id="PF04577"/>
    </source>
</evidence>
<dbReference type="Proteomes" id="UP000053058">
    <property type="component" value="Unassembled WGS sequence"/>
</dbReference>
<feature type="domain" description="Glycosyltransferase 61 catalytic" evidence="1">
    <location>
        <begin position="109"/>
        <end position="280"/>
    </location>
</feature>
<comment type="caution">
    <text evidence="2">The sequence shown here is derived from an EMBL/GenBank/DDBJ whole genome shotgun (WGS) entry which is preliminary data.</text>
</comment>
<dbReference type="PATRIC" id="fig|1360.105.peg.281"/>
<proteinExistence type="predicted"/>
<reference evidence="3" key="1">
    <citation type="submission" date="2015-10" db="EMBL/GenBank/DDBJ databases">
        <title>Draft Genome Sequences of 11 Lactococcus lactis subspecies cremoris strains.</title>
        <authorList>
            <person name="Wels M."/>
            <person name="Backus L."/>
            <person name="Boekhorst J."/>
            <person name="Dijkstra A."/>
            <person name="Beerthuizen M."/>
            <person name="Kelly W."/>
            <person name="Siezen R."/>
            <person name="Bachmann H."/>
            <person name="Van Hijum S."/>
        </authorList>
    </citation>
    <scope>NUCLEOTIDE SEQUENCE [LARGE SCALE GENOMIC DNA]</scope>
    <source>
        <strain evidence="3">KF282</strain>
    </source>
</reference>
<evidence type="ECO:0000313" key="3">
    <source>
        <dbReference type="Proteomes" id="UP000053058"/>
    </source>
</evidence>
<dbReference type="InterPro" id="IPR049625">
    <property type="entry name" value="Glyco_transf_61_cat"/>
</dbReference>
<protein>
    <recommendedName>
        <fullName evidence="1">Glycosyltransferase 61 catalytic domain-containing protein</fullName>
    </recommendedName>
</protein>
<gene>
    <name evidence="2" type="ORF">KF282_2205</name>
</gene>
<evidence type="ECO:0000313" key="2">
    <source>
        <dbReference type="EMBL" id="KSU03001.1"/>
    </source>
</evidence>